<organism evidence="1 2">
    <name type="scientific">Protea cynaroides</name>
    <dbReference type="NCBI Taxonomy" id="273540"/>
    <lineage>
        <taxon>Eukaryota</taxon>
        <taxon>Viridiplantae</taxon>
        <taxon>Streptophyta</taxon>
        <taxon>Embryophyta</taxon>
        <taxon>Tracheophyta</taxon>
        <taxon>Spermatophyta</taxon>
        <taxon>Magnoliopsida</taxon>
        <taxon>Proteales</taxon>
        <taxon>Proteaceae</taxon>
        <taxon>Protea</taxon>
    </lineage>
</organism>
<dbReference type="AlphaFoldDB" id="A0A9Q0GZD6"/>
<proteinExistence type="predicted"/>
<accession>A0A9Q0GZD6</accession>
<dbReference type="EMBL" id="JAMYWD010000011">
    <property type="protein sequence ID" value="KAJ4954792.1"/>
    <property type="molecule type" value="Genomic_DNA"/>
</dbReference>
<protein>
    <submittedName>
        <fullName evidence="1">Uncharacterized protein</fullName>
    </submittedName>
</protein>
<evidence type="ECO:0000313" key="2">
    <source>
        <dbReference type="Proteomes" id="UP001141806"/>
    </source>
</evidence>
<dbReference type="Proteomes" id="UP001141806">
    <property type="component" value="Unassembled WGS sequence"/>
</dbReference>
<name>A0A9Q0GZD6_9MAGN</name>
<gene>
    <name evidence="1" type="ORF">NE237_011575</name>
</gene>
<keyword evidence="2" id="KW-1185">Reference proteome</keyword>
<reference evidence="1" key="1">
    <citation type="journal article" date="2023" name="Plant J.">
        <title>The genome of the king protea, Protea cynaroides.</title>
        <authorList>
            <person name="Chang J."/>
            <person name="Duong T.A."/>
            <person name="Schoeman C."/>
            <person name="Ma X."/>
            <person name="Roodt D."/>
            <person name="Barker N."/>
            <person name="Li Z."/>
            <person name="Van de Peer Y."/>
            <person name="Mizrachi E."/>
        </authorList>
    </citation>
    <scope>NUCLEOTIDE SEQUENCE</scope>
    <source>
        <tissue evidence="1">Young leaves</tissue>
    </source>
</reference>
<comment type="caution">
    <text evidence="1">The sequence shown here is derived from an EMBL/GenBank/DDBJ whole genome shotgun (WGS) entry which is preliminary data.</text>
</comment>
<sequence>MTRYRSLCLEDNKAYCLAALKPFNAIIDDSRWLATKKGFLWSRGFAIRCSDVRRVTLRSGDRLREGRLCDQVEYWRGYFGISSVIDDEGGEQSSSCLQNASVVTIPIHTRFPWPTLPPPPTPTVVDDDEMIFDNLDLLWDHTRCHFYFPLLQAFALEKCSGEKCYMIGKGALDSLGRYPTYWNWRSLLESRF</sequence>
<evidence type="ECO:0000313" key="1">
    <source>
        <dbReference type="EMBL" id="KAJ4954792.1"/>
    </source>
</evidence>